<dbReference type="GO" id="GO:0005694">
    <property type="term" value="C:chromosome"/>
    <property type="evidence" value="ECO:0007669"/>
    <property type="project" value="InterPro"/>
</dbReference>
<feature type="active site" description="O-(5'-phospho-DNA)-tyrosine intermediate" evidence="10">
    <location>
        <position position="315"/>
    </location>
</feature>
<evidence type="ECO:0000259" key="12">
    <source>
        <dbReference type="PROSITE" id="PS50880"/>
    </source>
</evidence>
<comment type="caution">
    <text evidence="14">The sequence shown here is derived from an EMBL/GenBank/DDBJ whole genome shotgun (WGS) entry which is preliminary data.</text>
</comment>
<evidence type="ECO:0000313" key="14">
    <source>
        <dbReference type="EMBL" id="TWS98871.1"/>
    </source>
</evidence>
<evidence type="ECO:0000256" key="7">
    <source>
        <dbReference type="ARBA" id="ARBA00023029"/>
    </source>
</evidence>
<dbReference type="SMART" id="SM00437">
    <property type="entry name" value="TOP1Ac"/>
    <property type="match status" value="1"/>
</dbReference>
<protein>
    <recommendedName>
        <fullName evidence="10">DNA topoisomerase 1</fullName>
        <ecNumber evidence="10">5.6.2.1</ecNumber>
    </recommendedName>
    <alternativeName>
        <fullName evidence="10">DNA topoisomerase I</fullName>
    </alternativeName>
</protein>
<feature type="site" description="Interaction with DNA" evidence="10">
    <location>
        <position position="50"/>
    </location>
</feature>
<keyword evidence="5" id="KW-0862">Zinc</keyword>
<feature type="site" description="Interaction with DNA" evidence="10">
    <location>
        <position position="157"/>
    </location>
</feature>
<keyword evidence="6" id="KW-0460">Magnesium</keyword>
<feature type="region of interest" description="Interaction with DNA" evidence="10">
    <location>
        <begin position="180"/>
        <end position="185"/>
    </location>
</feature>
<feature type="site" description="Interaction with DNA" evidence="10">
    <location>
        <position position="317"/>
    </location>
</feature>
<gene>
    <name evidence="10 14" type="primary">topA</name>
    <name evidence="14" type="ORF">FRX57_01290</name>
</gene>
<dbReference type="Pfam" id="PF01131">
    <property type="entry name" value="Topoisom_bac"/>
    <property type="match status" value="1"/>
</dbReference>
<dbReference type="GO" id="GO:0003917">
    <property type="term" value="F:DNA topoisomerase type I (single strand cut, ATP-independent) activity"/>
    <property type="evidence" value="ECO:0007669"/>
    <property type="project" value="UniProtKB-UniRule"/>
</dbReference>
<dbReference type="Proteomes" id="UP000317430">
    <property type="component" value="Unassembled WGS sequence"/>
</dbReference>
<keyword evidence="7 10" id="KW-0799">Topoisomerase</keyword>
<evidence type="ECO:0000259" key="13">
    <source>
        <dbReference type="PROSITE" id="PS52039"/>
    </source>
</evidence>
<feature type="region of interest" description="Disordered" evidence="11">
    <location>
        <begin position="1"/>
        <end position="20"/>
    </location>
</feature>
<dbReference type="InterPro" id="IPR013826">
    <property type="entry name" value="Topo_IA_cen_sub3"/>
</dbReference>
<dbReference type="InterPro" id="IPR013497">
    <property type="entry name" value="Topo_IA_cen"/>
</dbReference>
<dbReference type="Gene3D" id="3.40.50.140">
    <property type="match status" value="1"/>
</dbReference>
<dbReference type="EMBL" id="VOHL01000001">
    <property type="protein sequence ID" value="TWS98871.1"/>
    <property type="molecule type" value="Genomic_DNA"/>
</dbReference>
<sequence>MASTVATKKKSSRKKTTPKKNLVIVESPAKAKTIEKYLGRQYKVVASVGHIRDLKKSSMSIDFENNYEPEYINIRGKGPLINSLKKEAKQAKQVYLASDPDREGEAISWHLAHILNLDSHDKNRVVFNEITKDAVKNAFVSPRQIDMDLVDAQQARRVLDRIVGYSISPILWRKVKKGLSAGRVQSVALKLIIDRENDIKQFKPEEYWSIDGFFKKGNKKFQAHFYGLDGKKLNLNTNEDVQQVLARLDGPDFLVQKVEKKERRRNAPLPYTTSSLQQDAANKINFRTRKTMMVAQQLYEGISLGSGGQQGLITYMRTDSTRISPVAKADAANFITERFGKGYSKHASQVKNATGAQDAHEAIRPSNVHQTPESIAKYLDKDQLKLYTLIWNRFVASQMTAAVFDTMKVNLEQHGVIFVANGSQIKFDGYLAVYNDSDKNKMLPDMVEGEVVKKELLNPEQHFTQPPARYSEATLIKALEENGVGRPSTYAPTLETIQRRYYVKLAAKRFEPTELGEIVNQLIVEFFPDIVNIAFTADMEAKLDKIEIGEAQWQKVIDQFYQSFEKELAKAEQEIEKIQIKDEPAGFACDLCGHDMVIKLGRYGKFYACSNFPDCHNTKAITKEIGVTCPICQKGQVIERKSKKNRLFYGCDRFPDCEFTSWDIPVGRACPKCQSYLIEKKLRGGAKQVICSNTEDCDYQEEKVK</sequence>
<dbReference type="PANTHER" id="PTHR42785">
    <property type="entry name" value="DNA TOPOISOMERASE, TYPE IA, CORE"/>
    <property type="match status" value="1"/>
</dbReference>
<dbReference type="Pfam" id="PF01751">
    <property type="entry name" value="Toprim"/>
    <property type="match status" value="1"/>
</dbReference>
<dbReference type="HAMAP" id="MF_00952">
    <property type="entry name" value="Topoisom_1_prok"/>
    <property type="match status" value="1"/>
</dbReference>
<evidence type="ECO:0000313" key="15">
    <source>
        <dbReference type="Proteomes" id="UP000317430"/>
    </source>
</evidence>
<dbReference type="InterPro" id="IPR000380">
    <property type="entry name" value="Topo_IA"/>
</dbReference>
<comment type="subunit">
    <text evidence="10">Monomer.</text>
</comment>
<evidence type="ECO:0000256" key="5">
    <source>
        <dbReference type="ARBA" id="ARBA00022833"/>
    </source>
</evidence>
<feature type="domain" description="Topo IA-type catalytic" evidence="13">
    <location>
        <begin position="146"/>
        <end position="568"/>
    </location>
</feature>
<feature type="site" description="Interaction with DNA" evidence="10">
    <location>
        <position position="160"/>
    </location>
</feature>
<feature type="site" description="Interaction with DNA" evidence="10">
    <location>
        <position position="500"/>
    </location>
</feature>
<evidence type="ECO:0000256" key="10">
    <source>
        <dbReference type="HAMAP-Rule" id="MF_00952"/>
    </source>
</evidence>
<dbReference type="PANTHER" id="PTHR42785:SF1">
    <property type="entry name" value="DNA TOPOISOMERASE"/>
    <property type="match status" value="1"/>
</dbReference>
<dbReference type="Pfam" id="PF01396">
    <property type="entry name" value="Zn_ribbon_Top1"/>
    <property type="match status" value="3"/>
</dbReference>
<dbReference type="InterPro" id="IPR003602">
    <property type="entry name" value="Topo_IA_DNA-bd_dom"/>
</dbReference>
<accession>A0A5C5SG43</accession>
<dbReference type="RefSeq" id="WP_146565861.1">
    <property type="nucleotide sequence ID" value="NZ_VOHL01000001.1"/>
</dbReference>
<dbReference type="Gene3D" id="1.10.460.10">
    <property type="entry name" value="Topoisomerase I, domain 2"/>
    <property type="match status" value="1"/>
</dbReference>
<keyword evidence="8 10" id="KW-0238">DNA-binding</keyword>
<keyword evidence="4" id="KW-0863">Zinc-finger</keyword>
<dbReference type="InterPro" id="IPR023406">
    <property type="entry name" value="Topo_IA_AS"/>
</dbReference>
<comment type="catalytic activity">
    <reaction evidence="1 10">
        <text>ATP-independent breakage of single-stranded DNA, followed by passage and rejoining.</text>
        <dbReference type="EC" id="5.6.2.1"/>
    </reaction>
</comment>
<keyword evidence="3" id="KW-0479">Metal-binding</keyword>
<dbReference type="InterPro" id="IPR006171">
    <property type="entry name" value="TOPRIM_dom"/>
</dbReference>
<evidence type="ECO:0000256" key="2">
    <source>
        <dbReference type="ARBA" id="ARBA00009446"/>
    </source>
</evidence>
<dbReference type="OrthoDB" id="9804262at2"/>
<dbReference type="Gene3D" id="2.70.20.10">
    <property type="entry name" value="Topoisomerase I, domain 3"/>
    <property type="match status" value="1"/>
</dbReference>
<dbReference type="PROSITE" id="PS00396">
    <property type="entry name" value="TOPO_IA_1"/>
    <property type="match status" value="1"/>
</dbReference>
<keyword evidence="9 10" id="KW-0413">Isomerase</keyword>
<dbReference type="Gene3D" id="1.10.290.10">
    <property type="entry name" value="Topoisomerase I, domain 4"/>
    <property type="match status" value="1"/>
</dbReference>
<dbReference type="GO" id="GO:0008270">
    <property type="term" value="F:zinc ion binding"/>
    <property type="evidence" value="ECO:0007669"/>
    <property type="project" value="UniProtKB-KW"/>
</dbReference>
<dbReference type="SUPFAM" id="SSF56712">
    <property type="entry name" value="Prokaryotic type I DNA topoisomerase"/>
    <property type="match status" value="1"/>
</dbReference>
<dbReference type="AlphaFoldDB" id="A0A5C5SG43"/>
<evidence type="ECO:0000256" key="3">
    <source>
        <dbReference type="ARBA" id="ARBA00022723"/>
    </source>
</evidence>
<dbReference type="GO" id="GO:0003677">
    <property type="term" value="F:DNA binding"/>
    <property type="evidence" value="ECO:0007669"/>
    <property type="project" value="UniProtKB-KW"/>
</dbReference>
<evidence type="ECO:0000256" key="6">
    <source>
        <dbReference type="ARBA" id="ARBA00022842"/>
    </source>
</evidence>
<reference evidence="14 15" key="1">
    <citation type="submission" date="2019-08" db="EMBL/GenBank/DDBJ databases">
        <authorList>
            <person name="Lei W."/>
        </authorList>
    </citation>
    <scope>NUCLEOTIDE SEQUENCE [LARGE SCALE GENOMIC DNA]</scope>
    <source>
        <strain evidence="14 15">CCUG 66496</strain>
    </source>
</reference>
<dbReference type="SMART" id="SM00436">
    <property type="entry name" value="TOP1Bc"/>
    <property type="match status" value="1"/>
</dbReference>
<dbReference type="GO" id="GO:0006265">
    <property type="term" value="P:DNA topological change"/>
    <property type="evidence" value="ECO:0007669"/>
    <property type="project" value="UniProtKB-UniRule"/>
</dbReference>
<dbReference type="SMART" id="SM00493">
    <property type="entry name" value="TOPRIM"/>
    <property type="match status" value="1"/>
</dbReference>
<dbReference type="CDD" id="cd03363">
    <property type="entry name" value="TOPRIM_TopoIA_TopoI"/>
    <property type="match status" value="1"/>
</dbReference>
<evidence type="ECO:0000256" key="8">
    <source>
        <dbReference type="ARBA" id="ARBA00023125"/>
    </source>
</evidence>
<dbReference type="InterPro" id="IPR013824">
    <property type="entry name" value="Topo_IA_cen_sub1"/>
</dbReference>
<name>A0A5C5SG43_9STRE</name>
<dbReference type="SUPFAM" id="SSF57783">
    <property type="entry name" value="Zinc beta-ribbon"/>
    <property type="match status" value="1"/>
</dbReference>
<dbReference type="InterPro" id="IPR034149">
    <property type="entry name" value="TOPRIM_TopoI"/>
</dbReference>
<dbReference type="PROSITE" id="PS50880">
    <property type="entry name" value="TOPRIM"/>
    <property type="match status" value="1"/>
</dbReference>
<dbReference type="InterPro" id="IPR013498">
    <property type="entry name" value="Topo_IA_Znf"/>
</dbReference>
<dbReference type="NCBIfam" id="TIGR01051">
    <property type="entry name" value="topA_bact"/>
    <property type="match status" value="1"/>
</dbReference>
<dbReference type="PRINTS" id="PR00417">
    <property type="entry name" value="PRTPISMRASEI"/>
</dbReference>
<dbReference type="Gene3D" id="3.30.65.10">
    <property type="entry name" value="Bacterial Topoisomerase I, domain 1"/>
    <property type="match status" value="1"/>
</dbReference>
<evidence type="ECO:0000256" key="1">
    <source>
        <dbReference type="ARBA" id="ARBA00000213"/>
    </source>
</evidence>
<keyword evidence="15" id="KW-1185">Reference proteome</keyword>
<evidence type="ECO:0000256" key="11">
    <source>
        <dbReference type="SAM" id="MobiDB-lite"/>
    </source>
</evidence>
<comment type="function">
    <text evidence="10">Releases the supercoiling and torsional tension of DNA, which is introduced during the DNA replication and transcription, by transiently cleaving and rejoining one strand of the DNA duplex. Introduces a single-strand break via transesterification at a target site in duplex DNA. The scissile phosphodiester is attacked by the catalytic tyrosine of the enzyme, resulting in the formation of a DNA-(5'-phosphotyrosyl)-enzyme intermediate and the expulsion of a 3'-OH DNA strand. The free DNA strand then undergoes passage around the unbroken strand, thus removing DNA supercoils. Finally, in the religation step, the DNA 3'-OH attacks the covalent intermediate to expel the active-site tyrosine and restore the DNA phosphodiester backbone.</text>
</comment>
<dbReference type="EC" id="5.6.2.1" evidence="10"/>
<dbReference type="InterPro" id="IPR005733">
    <property type="entry name" value="TopoI_bac-type"/>
</dbReference>
<evidence type="ECO:0000256" key="9">
    <source>
        <dbReference type="ARBA" id="ARBA00023235"/>
    </source>
</evidence>
<dbReference type="PROSITE" id="PS52039">
    <property type="entry name" value="TOPO_IA_2"/>
    <property type="match status" value="1"/>
</dbReference>
<dbReference type="InterPro" id="IPR003601">
    <property type="entry name" value="Topo_IA_2"/>
</dbReference>
<dbReference type="InterPro" id="IPR013825">
    <property type="entry name" value="Topo_IA_cen_sub2"/>
</dbReference>
<feature type="site" description="Interaction with DNA" evidence="10">
    <location>
        <position position="165"/>
    </location>
</feature>
<feature type="site" description="Interaction with DNA" evidence="10">
    <location>
        <position position="156"/>
    </location>
</feature>
<feature type="site" description="Interaction with DNA" evidence="10">
    <location>
        <position position="172"/>
    </location>
</feature>
<comment type="similarity">
    <text evidence="2 10">Belongs to the type IA topoisomerase family.</text>
</comment>
<organism evidence="14 15">
    <name type="scientific">Streptococcus cuniculipharyngis</name>
    <dbReference type="NCBI Taxonomy" id="1562651"/>
    <lineage>
        <taxon>Bacteria</taxon>
        <taxon>Bacillati</taxon>
        <taxon>Bacillota</taxon>
        <taxon>Bacilli</taxon>
        <taxon>Lactobacillales</taxon>
        <taxon>Streptococcaceae</taxon>
        <taxon>Streptococcus</taxon>
    </lineage>
</organism>
<dbReference type="CDD" id="cd00186">
    <property type="entry name" value="TOP1Ac"/>
    <property type="match status" value="1"/>
</dbReference>
<dbReference type="InterPro" id="IPR023405">
    <property type="entry name" value="Topo_IA_core_domain"/>
</dbReference>
<proteinExistence type="inferred from homology"/>
<feature type="compositionally biased region" description="Basic residues" evidence="11">
    <location>
        <begin position="7"/>
        <end position="18"/>
    </location>
</feature>
<evidence type="ECO:0000256" key="4">
    <source>
        <dbReference type="ARBA" id="ARBA00022771"/>
    </source>
</evidence>
<dbReference type="InterPro" id="IPR028612">
    <property type="entry name" value="Topoisom_1_IA"/>
</dbReference>
<feature type="domain" description="Toprim" evidence="12">
    <location>
        <begin position="20"/>
        <end position="130"/>
    </location>
</feature>